<gene>
    <name evidence="1" type="ORF">E1B28_002405</name>
</gene>
<dbReference type="EMBL" id="CM032190">
    <property type="protein sequence ID" value="KAG7086453.1"/>
    <property type="molecule type" value="Genomic_DNA"/>
</dbReference>
<comment type="caution">
    <text evidence="1">The sequence shown here is derived from an EMBL/GenBank/DDBJ whole genome shotgun (WGS) entry which is preliminary data.</text>
</comment>
<dbReference type="AlphaFoldDB" id="A0A9P7RNI8"/>
<name>A0A9P7RNI8_9AGAR</name>
<organism evidence="1 2">
    <name type="scientific">Marasmius oreades</name>
    <name type="common">fairy-ring Marasmius</name>
    <dbReference type="NCBI Taxonomy" id="181124"/>
    <lineage>
        <taxon>Eukaryota</taxon>
        <taxon>Fungi</taxon>
        <taxon>Dikarya</taxon>
        <taxon>Basidiomycota</taxon>
        <taxon>Agaricomycotina</taxon>
        <taxon>Agaricomycetes</taxon>
        <taxon>Agaricomycetidae</taxon>
        <taxon>Agaricales</taxon>
        <taxon>Marasmiineae</taxon>
        <taxon>Marasmiaceae</taxon>
        <taxon>Marasmius</taxon>
    </lineage>
</organism>
<dbReference type="KEGG" id="more:E1B28_002405"/>
<keyword evidence="2" id="KW-1185">Reference proteome</keyword>
<proteinExistence type="predicted"/>
<reference evidence="1" key="1">
    <citation type="journal article" date="2021" name="Genome Biol. Evol.">
        <title>The assembled and annotated genome of the fairy-ring fungus Marasmius oreades.</title>
        <authorList>
            <person name="Hiltunen M."/>
            <person name="Ament-Velasquez S.L."/>
            <person name="Johannesson H."/>
        </authorList>
    </citation>
    <scope>NUCLEOTIDE SEQUENCE</scope>
    <source>
        <strain evidence="1">03SP1</strain>
    </source>
</reference>
<evidence type="ECO:0000313" key="2">
    <source>
        <dbReference type="Proteomes" id="UP001049176"/>
    </source>
</evidence>
<sequence length="205" mass="22535">MSLTLTVIIDEDQVQVMKEQGFNLFLAKLVQDQDKANVIWKSKSAFYYSNKFQWEPVFSISGSESVEPGALVSASTKVKPIGYGQSIEIDKDGNITDPSGPVTPGKAFRLTNKDTKNNTATVYAADQTKPRADLAPFFVSKGLEEDFNSVDILPIETVVLWFGQAQEAGTIIAGYSGPSCKVFYGNGDSKRTVEWTKDGTWEQVD</sequence>
<dbReference type="OrthoDB" id="2987506at2759"/>
<dbReference type="GeneID" id="66071481"/>
<dbReference type="Proteomes" id="UP001049176">
    <property type="component" value="Chromosome 10"/>
</dbReference>
<protein>
    <submittedName>
        <fullName evidence="1">Uncharacterized protein</fullName>
    </submittedName>
</protein>
<dbReference type="RefSeq" id="XP_043002924.1">
    <property type="nucleotide sequence ID" value="XM_043159324.1"/>
</dbReference>
<evidence type="ECO:0000313" key="1">
    <source>
        <dbReference type="EMBL" id="KAG7086453.1"/>
    </source>
</evidence>
<accession>A0A9P7RNI8</accession>